<reference evidence="1" key="1">
    <citation type="submission" date="2017-05" db="UniProtKB">
        <authorList>
            <consortium name="EnsemblMetazoa"/>
        </authorList>
    </citation>
    <scope>IDENTIFICATION</scope>
</reference>
<organism evidence="1">
    <name type="scientific">Amphimedon queenslandica</name>
    <name type="common">Sponge</name>
    <dbReference type="NCBI Taxonomy" id="400682"/>
    <lineage>
        <taxon>Eukaryota</taxon>
        <taxon>Metazoa</taxon>
        <taxon>Porifera</taxon>
        <taxon>Demospongiae</taxon>
        <taxon>Heteroscleromorpha</taxon>
        <taxon>Haplosclerida</taxon>
        <taxon>Niphatidae</taxon>
        <taxon>Amphimedon</taxon>
    </lineage>
</organism>
<dbReference type="InParanoid" id="A0A1X7TFW1"/>
<proteinExistence type="predicted"/>
<dbReference type="AlphaFoldDB" id="A0A1X7TFW1"/>
<sequence>MGLLVAPNVPSILKTINSDRFHYLQMQKADGAKLKRKLYKKQRKVLAHRKRKLFVKEGGMVHDYGITDITLTQ</sequence>
<evidence type="ECO:0000313" key="1">
    <source>
        <dbReference type="EnsemblMetazoa" id="Aqu2.1.13564_001"/>
    </source>
</evidence>
<accession>A0A1X7TFW1</accession>
<name>A0A1X7TFW1_AMPQE</name>
<dbReference type="EnsemblMetazoa" id="Aqu2.1.13564_001">
    <property type="protein sequence ID" value="Aqu2.1.13564_001"/>
    <property type="gene ID" value="Aqu2.1.13564"/>
</dbReference>
<protein>
    <submittedName>
        <fullName evidence="1">Uncharacterized protein</fullName>
    </submittedName>
</protein>